<dbReference type="Pfam" id="PF00849">
    <property type="entry name" value="PseudoU_synth_2"/>
    <property type="match status" value="1"/>
</dbReference>
<comment type="similarity">
    <text evidence="1 5">Belongs to the pseudouridine synthase RluA family.</text>
</comment>
<dbReference type="PATRIC" id="fig|1618994.3.peg.1027"/>
<evidence type="ECO:0000256" key="5">
    <source>
        <dbReference type="RuleBase" id="RU362028"/>
    </source>
</evidence>
<feature type="domain" description="RNA-binding S4" evidence="6">
    <location>
        <begin position="13"/>
        <end position="75"/>
    </location>
</feature>
<dbReference type="GO" id="GO:0000455">
    <property type="term" value="P:enzyme-directed rRNA pseudouridine synthesis"/>
    <property type="evidence" value="ECO:0007669"/>
    <property type="project" value="UniProtKB-ARBA"/>
</dbReference>
<dbReference type="PROSITE" id="PS50889">
    <property type="entry name" value="S4"/>
    <property type="match status" value="1"/>
</dbReference>
<proteinExistence type="inferred from homology"/>
<dbReference type="SMART" id="SM00363">
    <property type="entry name" value="S4"/>
    <property type="match status" value="1"/>
</dbReference>
<dbReference type="InterPro" id="IPR050188">
    <property type="entry name" value="RluA_PseudoU_synthase"/>
</dbReference>
<comment type="function">
    <text evidence="5">Responsible for synthesis of pseudouridine from uracil.</text>
</comment>
<evidence type="ECO:0000256" key="4">
    <source>
        <dbReference type="PROSITE-ProRule" id="PRU00182"/>
    </source>
</evidence>
<dbReference type="CDD" id="cd00165">
    <property type="entry name" value="S4"/>
    <property type="match status" value="1"/>
</dbReference>
<comment type="catalytic activity">
    <reaction evidence="5">
        <text>a uridine in RNA = a pseudouridine in RNA</text>
        <dbReference type="Rhea" id="RHEA:48348"/>
        <dbReference type="Rhea" id="RHEA-COMP:12068"/>
        <dbReference type="Rhea" id="RHEA-COMP:12069"/>
        <dbReference type="ChEBI" id="CHEBI:65314"/>
        <dbReference type="ChEBI" id="CHEBI:65315"/>
    </reaction>
</comment>
<dbReference type="Gene3D" id="3.30.2350.10">
    <property type="entry name" value="Pseudouridine synthase"/>
    <property type="match status" value="1"/>
</dbReference>
<reference evidence="7 8" key="1">
    <citation type="journal article" date="2015" name="Nature">
        <title>rRNA introns, odd ribosomes, and small enigmatic genomes across a large radiation of phyla.</title>
        <authorList>
            <person name="Brown C.T."/>
            <person name="Hug L.A."/>
            <person name="Thomas B.C."/>
            <person name="Sharon I."/>
            <person name="Castelle C.J."/>
            <person name="Singh A."/>
            <person name="Wilkins M.J."/>
            <person name="Williams K.H."/>
            <person name="Banfield J.F."/>
        </authorList>
    </citation>
    <scope>NUCLEOTIDE SEQUENCE [LARGE SCALE GENOMIC DNA]</scope>
</reference>
<dbReference type="Proteomes" id="UP000034795">
    <property type="component" value="Unassembled WGS sequence"/>
</dbReference>
<dbReference type="InterPro" id="IPR020103">
    <property type="entry name" value="PsdUridine_synth_cat_dom_sf"/>
</dbReference>
<dbReference type="Gene3D" id="3.10.290.10">
    <property type="entry name" value="RNA-binding S4 domain"/>
    <property type="match status" value="1"/>
</dbReference>
<accession>A0A0G1Q5Q3</accession>
<dbReference type="EMBL" id="LCMS01000024">
    <property type="protein sequence ID" value="KKU40132.1"/>
    <property type="molecule type" value="Genomic_DNA"/>
</dbReference>
<evidence type="ECO:0000313" key="7">
    <source>
        <dbReference type="EMBL" id="KKU40132.1"/>
    </source>
</evidence>
<feature type="active site" evidence="3">
    <location>
        <position position="134"/>
    </location>
</feature>
<dbReference type="GO" id="GO:0003723">
    <property type="term" value="F:RNA binding"/>
    <property type="evidence" value="ECO:0007669"/>
    <property type="project" value="UniProtKB-KW"/>
</dbReference>
<name>A0A0G1Q5Q3_9BACT</name>
<keyword evidence="4" id="KW-0694">RNA-binding</keyword>
<organism evidence="7 8">
    <name type="scientific">Candidatus Uhrbacteria bacterium GW2011_GWE2_46_68</name>
    <dbReference type="NCBI Taxonomy" id="1618994"/>
    <lineage>
        <taxon>Bacteria</taxon>
        <taxon>Candidatus Uhriibacteriota</taxon>
    </lineage>
</organism>
<dbReference type="InterPro" id="IPR036986">
    <property type="entry name" value="S4_RNA-bd_sf"/>
</dbReference>
<gene>
    <name evidence="7" type="ORF">UX57_C0024G0004</name>
</gene>
<dbReference type="STRING" id="1618994.UX57_C0024G0004"/>
<dbReference type="SUPFAM" id="SSF55174">
    <property type="entry name" value="Alpha-L RNA-binding motif"/>
    <property type="match status" value="1"/>
</dbReference>
<dbReference type="InterPro" id="IPR002942">
    <property type="entry name" value="S4_RNA-bd"/>
</dbReference>
<dbReference type="PANTHER" id="PTHR21600">
    <property type="entry name" value="MITOCHONDRIAL RNA PSEUDOURIDINE SYNTHASE"/>
    <property type="match status" value="1"/>
</dbReference>
<dbReference type="PANTHER" id="PTHR21600:SF44">
    <property type="entry name" value="RIBOSOMAL LARGE SUBUNIT PSEUDOURIDINE SYNTHASE D"/>
    <property type="match status" value="1"/>
</dbReference>
<dbReference type="CDD" id="cd02869">
    <property type="entry name" value="PseudoU_synth_RluA_like"/>
    <property type="match status" value="1"/>
</dbReference>
<dbReference type="InterPro" id="IPR006145">
    <property type="entry name" value="PsdUridine_synth_RsuA/RluA"/>
</dbReference>
<keyword evidence="2 5" id="KW-0413">Isomerase</keyword>
<dbReference type="InterPro" id="IPR006224">
    <property type="entry name" value="PsdUridine_synth_RluA-like_CS"/>
</dbReference>
<dbReference type="PROSITE" id="PS01129">
    <property type="entry name" value="PSI_RLU"/>
    <property type="match status" value="1"/>
</dbReference>
<dbReference type="InterPro" id="IPR006225">
    <property type="entry name" value="PsdUridine_synth_RluC/D"/>
</dbReference>
<evidence type="ECO:0000259" key="6">
    <source>
        <dbReference type="SMART" id="SM00363"/>
    </source>
</evidence>
<dbReference type="GO" id="GO:0120159">
    <property type="term" value="F:rRNA pseudouridine synthase activity"/>
    <property type="evidence" value="ECO:0007669"/>
    <property type="project" value="UniProtKB-ARBA"/>
</dbReference>
<evidence type="ECO:0000256" key="1">
    <source>
        <dbReference type="ARBA" id="ARBA00010876"/>
    </source>
</evidence>
<evidence type="ECO:0000256" key="3">
    <source>
        <dbReference type="PIRSR" id="PIRSR606225-1"/>
    </source>
</evidence>
<dbReference type="EC" id="5.4.99.-" evidence="5"/>
<sequence>MGSHIITTKEEGKRLDIVLATLTQDTRSQWQKRIKEGSVKIDGAPTKPHTALEQGKTITWDDPKVRAEIPLKPLDILFENEEVLVVNKPIGITVHKTHENDKQETLCDALLAYLPSLATVGEDLSRPGIVHRLDKMVSGVMVIAKTQEAFTHLKQQFKDRTIEKEYLALVYGRLPKDHDILTFKISRSKNSGRMGARSEQQEGKEAITEYDVLARFKTATSARVRIHTGRTHQIRAHFLAINHPIVGDTLYKRKRMNNIRTIPLDRLFLHAHTLSFSLLSGQYVSFSAPLPQDLVSLLSTLPIL</sequence>
<dbReference type="SUPFAM" id="SSF55120">
    <property type="entry name" value="Pseudouridine synthase"/>
    <property type="match status" value="1"/>
</dbReference>
<dbReference type="AlphaFoldDB" id="A0A0G1Q5Q3"/>
<comment type="caution">
    <text evidence="7">The sequence shown here is derived from an EMBL/GenBank/DDBJ whole genome shotgun (WGS) entry which is preliminary data.</text>
</comment>
<dbReference type="NCBIfam" id="TIGR00005">
    <property type="entry name" value="rluA_subfam"/>
    <property type="match status" value="1"/>
</dbReference>
<evidence type="ECO:0000256" key="2">
    <source>
        <dbReference type="ARBA" id="ARBA00023235"/>
    </source>
</evidence>
<protein>
    <recommendedName>
        <fullName evidence="5">Pseudouridine synthase</fullName>
        <ecNumber evidence="5">5.4.99.-</ecNumber>
    </recommendedName>
</protein>
<evidence type="ECO:0000313" key="8">
    <source>
        <dbReference type="Proteomes" id="UP000034795"/>
    </source>
</evidence>